<feature type="transmembrane region" description="Helical" evidence="1">
    <location>
        <begin position="193"/>
        <end position="212"/>
    </location>
</feature>
<evidence type="ECO:0000256" key="1">
    <source>
        <dbReference type="SAM" id="Phobius"/>
    </source>
</evidence>
<feature type="transmembrane region" description="Helical" evidence="1">
    <location>
        <begin position="256"/>
        <end position="274"/>
    </location>
</feature>
<feature type="transmembrane region" description="Helical" evidence="1">
    <location>
        <begin position="45"/>
        <end position="64"/>
    </location>
</feature>
<dbReference type="AlphaFoldDB" id="A0AAX3WSV6"/>
<feature type="transmembrane region" description="Helical" evidence="1">
    <location>
        <begin position="286"/>
        <end position="307"/>
    </location>
</feature>
<gene>
    <name evidence="2" type="ORF">GDS87_20210</name>
    <name evidence="3" type="ORF">QNH24_21880</name>
</gene>
<dbReference type="Proteomes" id="UP000373269">
    <property type="component" value="Chromosome"/>
</dbReference>
<dbReference type="RefSeq" id="WP_283869529.1">
    <property type="nucleotide sequence ID" value="NZ_CP045835.1"/>
</dbReference>
<dbReference type="Proteomes" id="UP001178322">
    <property type="component" value="Chromosome"/>
</dbReference>
<organism evidence="3 5">
    <name type="scientific">Lysinibacillus pakistanensis</name>
    <dbReference type="NCBI Taxonomy" id="759811"/>
    <lineage>
        <taxon>Bacteria</taxon>
        <taxon>Bacillati</taxon>
        <taxon>Bacillota</taxon>
        <taxon>Bacilli</taxon>
        <taxon>Bacillales</taxon>
        <taxon>Bacillaceae</taxon>
        <taxon>Lysinibacillus</taxon>
    </lineage>
</organism>
<evidence type="ECO:0000313" key="4">
    <source>
        <dbReference type="Proteomes" id="UP000373269"/>
    </source>
</evidence>
<feature type="transmembrane region" description="Helical" evidence="1">
    <location>
        <begin position="224"/>
        <end position="250"/>
    </location>
</feature>
<evidence type="ECO:0000313" key="5">
    <source>
        <dbReference type="Proteomes" id="UP001178322"/>
    </source>
</evidence>
<name>A0AAX3WSV6_9BACI</name>
<evidence type="ECO:0000313" key="3">
    <source>
        <dbReference type="EMBL" id="WHY50911.1"/>
    </source>
</evidence>
<evidence type="ECO:0008006" key="6">
    <source>
        <dbReference type="Google" id="ProtNLM"/>
    </source>
</evidence>
<sequence length="311" mass="36280">MKNYEKTWRHLRDLKLTKQQQDKILHNIITPTTIEKRAIKKAWKMPAVSLLFITVLSILILSFIQKPVSSPLTTDTNKTIAKVYVHTNENKETFIAKASCLYVPQQCYINKQFLFQLQKQMEDAPTVSVTAQQWEANGYFKPQDLLVVYSDGTQEKWKILNNDTFFNVQTELAIQPEKAFDSLKFYYYDDKRSIKIILGNIFILLTRFTLWLAKKRMPHTERRFFAATVEHAIANAIMLVLFAGILFAIYLLMHSIHATIIYSLFTLYSIMQIYYRKKAGEPRGYLIASAMVQLCIAIAFTWLYLAFNAHF</sequence>
<dbReference type="EMBL" id="CP045835">
    <property type="protein sequence ID" value="QGG53081.1"/>
    <property type="molecule type" value="Genomic_DNA"/>
</dbReference>
<keyword evidence="1" id="KW-0812">Transmembrane</keyword>
<keyword evidence="1" id="KW-1133">Transmembrane helix</keyword>
<keyword evidence="4" id="KW-1185">Reference proteome</keyword>
<reference evidence="2 4" key="1">
    <citation type="submission" date="2019-11" db="EMBL/GenBank/DDBJ databases">
        <title>Whole Genome Sequencing and Comparative Genomic Analyses of Lysinibacillus pakistanensis LZH-9, a Halotolerant Strain with Excellent COD Removal Capability.</title>
        <authorList>
            <person name="Zhou H."/>
        </authorList>
    </citation>
    <scope>NUCLEOTIDE SEQUENCE [LARGE SCALE GENOMIC DNA]</scope>
    <source>
        <strain evidence="2 4">LZH-9</strain>
    </source>
</reference>
<accession>A0AAX3WSV6</accession>
<proteinExistence type="predicted"/>
<dbReference type="EMBL" id="CP126101">
    <property type="protein sequence ID" value="WHY50911.1"/>
    <property type="molecule type" value="Genomic_DNA"/>
</dbReference>
<keyword evidence="1" id="KW-0472">Membrane</keyword>
<evidence type="ECO:0000313" key="2">
    <source>
        <dbReference type="EMBL" id="QGG53081.1"/>
    </source>
</evidence>
<reference evidence="3" key="2">
    <citation type="submission" date="2023-05" db="EMBL/GenBank/DDBJ databases">
        <title>Comparative genomics of Bacillaceae isolates and their secondary metabolite potential.</title>
        <authorList>
            <person name="Song L."/>
            <person name="Nielsen L.J."/>
            <person name="Mohite O."/>
            <person name="Xu X."/>
            <person name="Weber T."/>
            <person name="Kovacs A.T."/>
        </authorList>
    </citation>
    <scope>NUCLEOTIDE SEQUENCE</scope>
    <source>
        <strain evidence="3">LY1</strain>
    </source>
</reference>
<protein>
    <recommendedName>
        <fullName evidence="6">DUF1189 domain-containing protein</fullName>
    </recommendedName>
</protein>